<comment type="cofactor">
    <cofactor evidence="1">
        <name>[4Fe-4S] cluster</name>
        <dbReference type="ChEBI" id="CHEBI:49883"/>
    </cofactor>
</comment>
<keyword evidence="3" id="KW-0479">Metal-binding</keyword>
<dbReference type="SFLD" id="SFLDG01103">
    <property type="entry name" value="Uncharacterised_Radical_SAM_Su"/>
    <property type="match status" value="1"/>
</dbReference>
<dbReference type="InterPro" id="IPR050377">
    <property type="entry name" value="Radical_SAM_PqqE_MftC-like"/>
</dbReference>
<evidence type="ECO:0000256" key="2">
    <source>
        <dbReference type="ARBA" id="ARBA00022691"/>
    </source>
</evidence>
<comment type="caution">
    <text evidence="7">The sequence shown here is derived from an EMBL/GenBank/DDBJ whole genome shotgun (WGS) entry which is preliminary data.</text>
</comment>
<evidence type="ECO:0000313" key="8">
    <source>
        <dbReference type="Proteomes" id="UP000251558"/>
    </source>
</evidence>
<accession>A0A330HRX1</accession>
<keyword evidence="2" id="KW-0949">S-adenosyl-L-methionine</keyword>
<dbReference type="InterPro" id="IPR058240">
    <property type="entry name" value="rSAM_sf"/>
</dbReference>
<evidence type="ECO:0000256" key="3">
    <source>
        <dbReference type="ARBA" id="ARBA00022723"/>
    </source>
</evidence>
<organism evidence="7 8">
    <name type="scientific">Mesorhizobium hawassense</name>
    <dbReference type="NCBI Taxonomy" id="1209954"/>
    <lineage>
        <taxon>Bacteria</taxon>
        <taxon>Pseudomonadati</taxon>
        <taxon>Pseudomonadota</taxon>
        <taxon>Alphaproteobacteria</taxon>
        <taxon>Hyphomicrobiales</taxon>
        <taxon>Phyllobacteriaceae</taxon>
        <taxon>Mesorhizobium</taxon>
    </lineage>
</organism>
<keyword evidence="5" id="KW-0411">Iron-sulfur</keyword>
<proteinExistence type="predicted"/>
<dbReference type="InterPro" id="IPR024032">
    <property type="entry name" value="rSAM_paired_HxsC"/>
</dbReference>
<dbReference type="InterPro" id="IPR013785">
    <property type="entry name" value="Aldolase_TIM"/>
</dbReference>
<dbReference type="OrthoDB" id="4501241at2"/>
<reference evidence="8" key="1">
    <citation type="submission" date="2018-06" db="EMBL/GenBank/DDBJ databases">
        <authorList>
            <person name="Helene L.C."/>
            <person name="Dall'Agnol R."/>
            <person name="Delamuta J.R."/>
            <person name="Hungria M."/>
        </authorList>
    </citation>
    <scope>NUCLEOTIDE SEQUENCE [LARGE SCALE GENOMIC DNA]</scope>
    <source>
        <strain evidence="8">AC99b</strain>
    </source>
</reference>
<dbReference type="SFLD" id="SFLDG01067">
    <property type="entry name" value="SPASM/twitch_domain_containing"/>
    <property type="match status" value="1"/>
</dbReference>
<dbReference type="EMBL" id="QMBP01000008">
    <property type="protein sequence ID" value="RAZ89439.1"/>
    <property type="molecule type" value="Genomic_DNA"/>
</dbReference>
<keyword evidence="8" id="KW-1185">Reference proteome</keyword>
<dbReference type="NCBIfam" id="TIGR03977">
    <property type="entry name" value="rSAM_pair_HxsC"/>
    <property type="match status" value="1"/>
</dbReference>
<reference evidence="7 8" key="2">
    <citation type="submission" date="2018-07" db="EMBL/GenBank/DDBJ databases">
        <title>Diversity of Mesorhizobium strains in Brazil.</title>
        <authorList>
            <person name="Helene L.C.F."/>
            <person name="Dall'Agnol R."/>
            <person name="Delamuta J.R.M."/>
            <person name="Hungria M."/>
        </authorList>
    </citation>
    <scope>NUCLEOTIDE SEQUENCE [LARGE SCALE GENOMIC DNA]</scope>
    <source>
        <strain evidence="7 8">AC99b</strain>
    </source>
</reference>
<evidence type="ECO:0000256" key="4">
    <source>
        <dbReference type="ARBA" id="ARBA00023004"/>
    </source>
</evidence>
<dbReference type="PANTHER" id="PTHR11228">
    <property type="entry name" value="RADICAL SAM DOMAIN PROTEIN"/>
    <property type="match status" value="1"/>
</dbReference>
<dbReference type="GO" id="GO:0046872">
    <property type="term" value="F:metal ion binding"/>
    <property type="evidence" value="ECO:0007669"/>
    <property type="project" value="UniProtKB-KW"/>
</dbReference>
<protein>
    <submittedName>
        <fullName evidence="7">His-Xaa-Ser system radical SAM maturase HxsC</fullName>
    </submittedName>
</protein>
<dbReference type="RefSeq" id="WP_112098758.1">
    <property type="nucleotide sequence ID" value="NZ_QMBP01000008.1"/>
</dbReference>
<dbReference type="CDD" id="cd01335">
    <property type="entry name" value="Radical_SAM"/>
    <property type="match status" value="1"/>
</dbReference>
<dbReference type="SUPFAM" id="SSF102114">
    <property type="entry name" value="Radical SAM enzymes"/>
    <property type="match status" value="1"/>
</dbReference>
<dbReference type="Gene3D" id="3.20.20.70">
    <property type="entry name" value="Aldolase class I"/>
    <property type="match status" value="1"/>
</dbReference>
<sequence length="366" mass="40520">MIPLRLKIETDAIDPYVVRLRSFEGVAHDTPTLSSFDAVLGNATGESADFSGGERTLRVFGIDASDVNGDVLFVVPRRGTAHRLIRANSRHNTLLVTERCDQLCLMCSQPPKKQHVDMLPYFETAVLLSPENTTIGLSGGEPTLFKSELLEFLRRMLAARPDIDFHVLTNAQHFDRDDLAKLGELDLNRVLWGVPVYSSDPYVHDGIVAKPGAFDKVREGLSILCQAGAKIELRTVLMKPNAAGLADLAGFVTTSLPFVDKWAIMQLENIGYGRQNWDSLFFDSSRGFDTVGKALDLAISRGINAMLYNFPLCTLPPNYRPFAPSTISDWKRTYVSECAGCGLLDDCGGFFEWHPKAHGYERFGVT</sequence>
<keyword evidence="4" id="KW-0408">Iron</keyword>
<evidence type="ECO:0000256" key="5">
    <source>
        <dbReference type="ARBA" id="ARBA00023014"/>
    </source>
</evidence>
<evidence type="ECO:0000313" key="7">
    <source>
        <dbReference type="EMBL" id="RAZ89439.1"/>
    </source>
</evidence>
<dbReference type="PANTHER" id="PTHR11228:SF7">
    <property type="entry name" value="PQQA PEPTIDE CYCLASE"/>
    <property type="match status" value="1"/>
</dbReference>
<evidence type="ECO:0000259" key="6">
    <source>
        <dbReference type="Pfam" id="PF04055"/>
    </source>
</evidence>
<dbReference type="Pfam" id="PF04055">
    <property type="entry name" value="Radical_SAM"/>
    <property type="match status" value="1"/>
</dbReference>
<dbReference type="Proteomes" id="UP000251558">
    <property type="component" value="Unassembled WGS sequence"/>
</dbReference>
<dbReference type="AlphaFoldDB" id="A0A330HRX1"/>
<evidence type="ECO:0000256" key="1">
    <source>
        <dbReference type="ARBA" id="ARBA00001966"/>
    </source>
</evidence>
<name>A0A330HRX1_9HYPH</name>
<dbReference type="SFLD" id="SFLDS00029">
    <property type="entry name" value="Radical_SAM"/>
    <property type="match status" value="1"/>
</dbReference>
<feature type="domain" description="Radical SAM core" evidence="6">
    <location>
        <begin position="95"/>
        <end position="239"/>
    </location>
</feature>
<dbReference type="GO" id="GO:0051536">
    <property type="term" value="F:iron-sulfur cluster binding"/>
    <property type="evidence" value="ECO:0007669"/>
    <property type="project" value="UniProtKB-KW"/>
</dbReference>
<dbReference type="InterPro" id="IPR007197">
    <property type="entry name" value="rSAM"/>
</dbReference>
<gene>
    <name evidence="7" type="primary">hxsC</name>
    <name evidence="7" type="ORF">DPM33_17830</name>
</gene>
<dbReference type="GO" id="GO:0003824">
    <property type="term" value="F:catalytic activity"/>
    <property type="evidence" value="ECO:0007669"/>
    <property type="project" value="InterPro"/>
</dbReference>